<dbReference type="Gene3D" id="3.30.1320.10">
    <property type="match status" value="1"/>
</dbReference>
<dbReference type="FunFam" id="3.30.1320.10:FF:000002">
    <property type="entry name" value="30S ribosomal protein S16"/>
    <property type="match status" value="1"/>
</dbReference>
<dbReference type="GO" id="GO:0005737">
    <property type="term" value="C:cytoplasm"/>
    <property type="evidence" value="ECO:0007669"/>
    <property type="project" value="UniProtKB-ARBA"/>
</dbReference>
<dbReference type="SUPFAM" id="SSF54565">
    <property type="entry name" value="Ribosomal protein S16"/>
    <property type="match status" value="1"/>
</dbReference>
<evidence type="ECO:0000313" key="4">
    <source>
        <dbReference type="EMBL" id="GEN34133.1"/>
    </source>
</evidence>
<dbReference type="EMBL" id="BJXX01000066">
    <property type="protein sequence ID" value="GEN34133.1"/>
    <property type="molecule type" value="Genomic_DNA"/>
</dbReference>
<dbReference type="OrthoDB" id="9807878at2"/>
<dbReference type="InterPro" id="IPR023803">
    <property type="entry name" value="Ribosomal_bS16_dom_sf"/>
</dbReference>
<reference evidence="4 5" key="1">
    <citation type="submission" date="2019-07" db="EMBL/GenBank/DDBJ databases">
        <title>Whole genome shotgun sequence of Aneurinibacillus danicus NBRC 102444.</title>
        <authorList>
            <person name="Hosoyama A."/>
            <person name="Uohara A."/>
            <person name="Ohji S."/>
            <person name="Ichikawa N."/>
        </authorList>
    </citation>
    <scope>NUCLEOTIDE SEQUENCE [LARGE SCALE GENOMIC DNA]</scope>
    <source>
        <strain evidence="4 5">NBRC 102444</strain>
    </source>
</reference>
<keyword evidence="1 3" id="KW-0689">Ribosomal protein</keyword>
<dbReference type="Proteomes" id="UP000321157">
    <property type="component" value="Unassembled WGS sequence"/>
</dbReference>
<evidence type="ECO:0000256" key="3">
    <source>
        <dbReference type="HAMAP-Rule" id="MF_00385"/>
    </source>
</evidence>
<proteinExistence type="inferred from homology"/>
<sequence length="91" mass="10487">MAVKIRLKRMGQKKAPFYRVVVADSRAPRDGRFIEEIGTYNPVAQPAQVEIDEEKAMKWLTTGAQPTDTVRSLFRKQGLLQKFHEVRNSKK</sequence>
<evidence type="ECO:0000256" key="1">
    <source>
        <dbReference type="ARBA" id="ARBA00022980"/>
    </source>
</evidence>
<dbReference type="PANTHER" id="PTHR12919">
    <property type="entry name" value="30S RIBOSOMAL PROTEIN S16"/>
    <property type="match status" value="1"/>
</dbReference>
<protein>
    <recommendedName>
        <fullName evidence="3">Small ribosomal subunit protein bS16</fullName>
    </recommendedName>
</protein>
<keyword evidence="2 3" id="KW-0687">Ribonucleoprotein</keyword>
<dbReference type="NCBIfam" id="TIGR00002">
    <property type="entry name" value="S16"/>
    <property type="match status" value="1"/>
</dbReference>
<dbReference type="GO" id="GO:0003735">
    <property type="term" value="F:structural constituent of ribosome"/>
    <property type="evidence" value="ECO:0007669"/>
    <property type="project" value="InterPro"/>
</dbReference>
<name>A0A511V964_9BACL</name>
<organism evidence="4 5">
    <name type="scientific">Aneurinibacillus danicus</name>
    <dbReference type="NCBI Taxonomy" id="267746"/>
    <lineage>
        <taxon>Bacteria</taxon>
        <taxon>Bacillati</taxon>
        <taxon>Bacillota</taxon>
        <taxon>Bacilli</taxon>
        <taxon>Bacillales</taxon>
        <taxon>Paenibacillaceae</taxon>
        <taxon>Aneurinibacillus group</taxon>
        <taxon>Aneurinibacillus</taxon>
    </lineage>
</organism>
<dbReference type="HAMAP" id="MF_00385">
    <property type="entry name" value="Ribosomal_bS16"/>
    <property type="match status" value="1"/>
</dbReference>
<keyword evidence="5" id="KW-1185">Reference proteome</keyword>
<evidence type="ECO:0000313" key="5">
    <source>
        <dbReference type="Proteomes" id="UP000321157"/>
    </source>
</evidence>
<comment type="caution">
    <text evidence="4">The sequence shown here is derived from an EMBL/GenBank/DDBJ whole genome shotgun (WGS) entry which is preliminary data.</text>
</comment>
<dbReference type="GO" id="GO:0015935">
    <property type="term" value="C:small ribosomal subunit"/>
    <property type="evidence" value="ECO:0007669"/>
    <property type="project" value="TreeGrafter"/>
</dbReference>
<dbReference type="AlphaFoldDB" id="A0A511V964"/>
<dbReference type="RefSeq" id="WP_146809420.1">
    <property type="nucleotide sequence ID" value="NZ_BJXX01000066.1"/>
</dbReference>
<accession>A0A511V964</accession>
<evidence type="ECO:0000256" key="2">
    <source>
        <dbReference type="ARBA" id="ARBA00023274"/>
    </source>
</evidence>
<dbReference type="Pfam" id="PF00886">
    <property type="entry name" value="Ribosomal_S16"/>
    <property type="match status" value="1"/>
</dbReference>
<gene>
    <name evidence="3 4" type="primary">rpsP</name>
    <name evidence="4" type="ORF">ADA01nite_15930</name>
</gene>
<dbReference type="PANTHER" id="PTHR12919:SF20">
    <property type="entry name" value="SMALL RIBOSOMAL SUBUNIT PROTEIN BS16M"/>
    <property type="match status" value="1"/>
</dbReference>
<dbReference type="InterPro" id="IPR000307">
    <property type="entry name" value="Ribosomal_bS16"/>
</dbReference>
<dbReference type="GO" id="GO:0006412">
    <property type="term" value="P:translation"/>
    <property type="evidence" value="ECO:0007669"/>
    <property type="project" value="UniProtKB-UniRule"/>
</dbReference>
<comment type="similarity">
    <text evidence="3">Belongs to the bacterial ribosomal protein bS16 family.</text>
</comment>